<dbReference type="InterPro" id="IPR020894">
    <property type="entry name" value="Cadherin_CS"/>
</dbReference>
<feature type="region of interest" description="Disordered" evidence="9">
    <location>
        <begin position="844"/>
        <end position="881"/>
    </location>
</feature>
<evidence type="ECO:0000256" key="9">
    <source>
        <dbReference type="SAM" id="MobiDB-lite"/>
    </source>
</evidence>
<feature type="domain" description="Cadherin" evidence="11">
    <location>
        <begin position="63"/>
        <end position="171"/>
    </location>
</feature>
<dbReference type="PROSITE" id="PS00232">
    <property type="entry name" value="CADHERIN_1"/>
    <property type="match status" value="2"/>
</dbReference>
<dbReference type="GO" id="GO:0005912">
    <property type="term" value="C:adherens junction"/>
    <property type="evidence" value="ECO:0007669"/>
    <property type="project" value="TreeGrafter"/>
</dbReference>
<feature type="domain" description="Cadherin" evidence="11">
    <location>
        <begin position="195"/>
        <end position="292"/>
    </location>
</feature>
<feature type="region of interest" description="Disordered" evidence="9">
    <location>
        <begin position="963"/>
        <end position="1022"/>
    </location>
</feature>
<reference evidence="13" key="1">
    <citation type="submission" date="2025-08" db="UniProtKB">
        <authorList>
            <consortium name="RefSeq"/>
        </authorList>
    </citation>
    <scope>IDENTIFICATION</scope>
    <source>
        <tissue evidence="13">Gonads</tissue>
    </source>
</reference>
<evidence type="ECO:0000256" key="4">
    <source>
        <dbReference type="ARBA" id="ARBA00022737"/>
    </source>
</evidence>
<dbReference type="SMART" id="SM00112">
    <property type="entry name" value="CA"/>
    <property type="match status" value="3"/>
</dbReference>
<evidence type="ECO:0000313" key="12">
    <source>
        <dbReference type="Proteomes" id="UP000085678"/>
    </source>
</evidence>
<feature type="non-terminal residue" evidence="13">
    <location>
        <position position="1"/>
    </location>
</feature>
<dbReference type="STRING" id="7574.A0A1S3I8Q7"/>
<dbReference type="PROSITE" id="PS50268">
    <property type="entry name" value="CADHERIN_2"/>
    <property type="match status" value="4"/>
</dbReference>
<dbReference type="InParanoid" id="A0A1S3I8Q7"/>
<dbReference type="Gene3D" id="2.60.40.60">
    <property type="entry name" value="Cadherins"/>
    <property type="match status" value="4"/>
</dbReference>
<name>A0A1S3I8Q7_LINAN</name>
<keyword evidence="3" id="KW-0732">Signal</keyword>
<evidence type="ECO:0000259" key="11">
    <source>
        <dbReference type="PROSITE" id="PS50268"/>
    </source>
</evidence>
<keyword evidence="5 8" id="KW-0106">Calcium</keyword>
<dbReference type="PRINTS" id="PR00205">
    <property type="entry name" value="CADHERIN"/>
</dbReference>
<dbReference type="FunFam" id="2.60.40.60:FF:000092">
    <property type="entry name" value="Protocadherin 8"/>
    <property type="match status" value="1"/>
</dbReference>
<evidence type="ECO:0000256" key="2">
    <source>
        <dbReference type="ARBA" id="ARBA00022692"/>
    </source>
</evidence>
<protein>
    <submittedName>
        <fullName evidence="13">Cadherin-87A-like</fullName>
    </submittedName>
</protein>
<dbReference type="InterPro" id="IPR002126">
    <property type="entry name" value="Cadherin-like_dom"/>
</dbReference>
<dbReference type="GO" id="GO:0005509">
    <property type="term" value="F:calcium ion binding"/>
    <property type="evidence" value="ECO:0007669"/>
    <property type="project" value="UniProtKB-UniRule"/>
</dbReference>
<dbReference type="GO" id="GO:0045296">
    <property type="term" value="F:cadherin binding"/>
    <property type="evidence" value="ECO:0007669"/>
    <property type="project" value="TreeGrafter"/>
</dbReference>
<feature type="compositionally biased region" description="Polar residues" evidence="9">
    <location>
        <begin position="860"/>
        <end position="869"/>
    </location>
</feature>
<proteinExistence type="predicted"/>
<dbReference type="InterPro" id="IPR039808">
    <property type="entry name" value="Cadherin"/>
</dbReference>
<gene>
    <name evidence="13" type="primary">LOC106161778</name>
</gene>
<comment type="subcellular location">
    <subcellularLocation>
        <location evidence="1">Membrane</location>
        <topology evidence="1">Single-pass membrane protein</topology>
    </subcellularLocation>
</comment>
<dbReference type="SUPFAM" id="SSF49313">
    <property type="entry name" value="Cadherin-like"/>
    <property type="match status" value="4"/>
</dbReference>
<feature type="domain" description="Cadherin" evidence="11">
    <location>
        <begin position="293"/>
        <end position="416"/>
    </location>
</feature>
<keyword evidence="2 10" id="KW-0812">Transmembrane</keyword>
<evidence type="ECO:0000256" key="10">
    <source>
        <dbReference type="SAM" id="Phobius"/>
    </source>
</evidence>
<dbReference type="Pfam" id="PF00028">
    <property type="entry name" value="Cadherin"/>
    <property type="match status" value="2"/>
</dbReference>
<keyword evidence="12" id="KW-1185">Reference proteome</keyword>
<dbReference type="PANTHER" id="PTHR24027:SF422">
    <property type="entry name" value="CADHERIN DOMAIN-CONTAINING PROTEIN"/>
    <property type="match status" value="1"/>
</dbReference>
<dbReference type="PANTHER" id="PTHR24027">
    <property type="entry name" value="CADHERIN-23"/>
    <property type="match status" value="1"/>
</dbReference>
<dbReference type="GO" id="GO:0007043">
    <property type="term" value="P:cell-cell junction assembly"/>
    <property type="evidence" value="ECO:0007669"/>
    <property type="project" value="TreeGrafter"/>
</dbReference>
<evidence type="ECO:0000256" key="8">
    <source>
        <dbReference type="PROSITE-ProRule" id="PRU00043"/>
    </source>
</evidence>
<feature type="domain" description="Cadherin" evidence="11">
    <location>
        <begin position="2"/>
        <end position="59"/>
    </location>
</feature>
<feature type="compositionally biased region" description="Polar residues" evidence="9">
    <location>
        <begin position="977"/>
        <end position="1003"/>
    </location>
</feature>
<organism evidence="12 13">
    <name type="scientific">Lingula anatina</name>
    <name type="common">Brachiopod</name>
    <name type="synonym">Lingula unguis</name>
    <dbReference type="NCBI Taxonomy" id="7574"/>
    <lineage>
        <taxon>Eukaryota</taxon>
        <taxon>Metazoa</taxon>
        <taxon>Spiralia</taxon>
        <taxon>Lophotrochozoa</taxon>
        <taxon>Brachiopoda</taxon>
        <taxon>Linguliformea</taxon>
        <taxon>Lingulata</taxon>
        <taxon>Lingulida</taxon>
        <taxon>Linguloidea</taxon>
        <taxon>Lingulidae</taxon>
        <taxon>Lingula</taxon>
    </lineage>
</organism>
<keyword evidence="7 10" id="KW-0472">Membrane</keyword>
<evidence type="ECO:0000313" key="13">
    <source>
        <dbReference type="RefSeq" id="XP_013394251.1"/>
    </source>
</evidence>
<dbReference type="CDD" id="cd11304">
    <property type="entry name" value="Cadherin_repeat"/>
    <property type="match status" value="4"/>
</dbReference>
<evidence type="ECO:0000256" key="6">
    <source>
        <dbReference type="ARBA" id="ARBA00022989"/>
    </source>
</evidence>
<dbReference type="RefSeq" id="XP_013394251.1">
    <property type="nucleotide sequence ID" value="XM_013538797.2"/>
</dbReference>
<keyword evidence="6 10" id="KW-1133">Transmembrane helix</keyword>
<dbReference type="InterPro" id="IPR015919">
    <property type="entry name" value="Cadherin-like_sf"/>
</dbReference>
<dbReference type="GO" id="GO:0016477">
    <property type="term" value="P:cell migration"/>
    <property type="evidence" value="ECO:0007669"/>
    <property type="project" value="TreeGrafter"/>
</dbReference>
<dbReference type="GO" id="GO:0007156">
    <property type="term" value="P:homophilic cell adhesion via plasma membrane adhesion molecules"/>
    <property type="evidence" value="ECO:0007669"/>
    <property type="project" value="InterPro"/>
</dbReference>
<dbReference type="OrthoDB" id="9990384at2759"/>
<dbReference type="AlphaFoldDB" id="A0A1S3I8Q7"/>
<dbReference type="Proteomes" id="UP000085678">
    <property type="component" value="Unplaced"/>
</dbReference>
<evidence type="ECO:0000256" key="7">
    <source>
        <dbReference type="ARBA" id="ARBA00023136"/>
    </source>
</evidence>
<evidence type="ECO:0000256" key="5">
    <source>
        <dbReference type="ARBA" id="ARBA00022837"/>
    </source>
</evidence>
<keyword evidence="4" id="KW-0677">Repeat</keyword>
<evidence type="ECO:0000256" key="1">
    <source>
        <dbReference type="ARBA" id="ARBA00004167"/>
    </source>
</evidence>
<dbReference type="GO" id="GO:0016342">
    <property type="term" value="C:catenin complex"/>
    <property type="evidence" value="ECO:0007669"/>
    <property type="project" value="TreeGrafter"/>
</dbReference>
<feature type="transmembrane region" description="Helical" evidence="10">
    <location>
        <begin position="517"/>
        <end position="538"/>
    </location>
</feature>
<evidence type="ECO:0000256" key="3">
    <source>
        <dbReference type="ARBA" id="ARBA00022729"/>
    </source>
</evidence>
<sequence length="1022" mass="108837">LFALNETTGSLSTNKSLVGHSGTYRFTVEATDHGVPERRVSLTRVVITVLATNQRAPRWIWPAGNNQTIEVLENQYVGLVVTDKPYAVDDDDGPSGKITYGFYDNRFVKETPEFTINPITGVISAKVIFDREEKDTYTLLLVARDNGQPPLQSNRYLTVKVLDVNDNPPSFPTFQNGSTIPVTFFVPEGVKDYFVGQVNATDKDTGRYADIYYYIDGGNFNNSFKIDNRTGRIVTNKALDRETISKFVLTVRVTNNLNDDNVINVNEEPYPNPTYVMVTIIVTDTNDNGPIFTLNEYYAFVPLRAPFWYLVTDEISATDKDGGSNGNVTFRIDQTIVSKEDTNIIYTVDNAMTIGLLNATVYTISLMDNYKDVRFDMVIDASDSGEIPRSMKSNLKVWVADETNEIVLLIKQPPYWVRRYKEKIIQLITSIVGAKTVFIDESEIRFHQVGDYVNEKWTDVVIYVVDNKTNFLMDGKAVAATLKGKLTGDEKGAFALLHVADAQPGVAAASTGGGVDWGALAGAIAALLALLLLLLLLLCCCLPCCAKCCGGCCAPVGAGAGKEKLAAVSAGAGTGAGYGYGAGSAYGYDSFNNQAFEFDELHSTGGVVAVAGGGAGGYSHEERIEREQFEFASMERSGVEQAVEAADEVDANYTIVAGLAGGEQGAAAAQGTDEYTIVAGLAGGEHGGQAQIAESAFVGTIHATTAGGTSTMRSGGSSNGGVTIRTGQSSMNHVDSGPAASVYSESIYSSRDGSAYGVPVGTAGFTIQTTETRMAAPPPVAGFTIQTTETTRAAPPPTAGFTIQTTETQRAAPPPQTAGFTIQTTETQRAAPPPQTAGFTIQTTEKVTSSQPPPPPPQPTGQSWHSGSLTFRPEVGSPVPQHGMTVHTEEVVQQHAPPMVQSPNGTLHSGSLTFRADDLPSQRSAGGTMHTGSVTIRPEDLPDAHLAGVHAPLTGVHTTTTYGRSTVHPDDHVRTGTMVSGGSNTVRTGTMQSNGRANSFTHSGSGGPYTSVENGFTVVHPQ</sequence>
<dbReference type="GO" id="GO:0016339">
    <property type="term" value="P:calcium-dependent cell-cell adhesion via plasma membrane cell adhesion molecules"/>
    <property type="evidence" value="ECO:0007669"/>
    <property type="project" value="TreeGrafter"/>
</dbReference>
<dbReference type="KEGG" id="lak:106161778"/>
<dbReference type="GO" id="GO:0000902">
    <property type="term" value="P:cell morphogenesis"/>
    <property type="evidence" value="ECO:0007669"/>
    <property type="project" value="TreeGrafter"/>
</dbReference>
<dbReference type="GO" id="GO:0044331">
    <property type="term" value="P:cell-cell adhesion mediated by cadherin"/>
    <property type="evidence" value="ECO:0007669"/>
    <property type="project" value="TreeGrafter"/>
</dbReference>
<dbReference type="GO" id="GO:0008013">
    <property type="term" value="F:beta-catenin binding"/>
    <property type="evidence" value="ECO:0007669"/>
    <property type="project" value="TreeGrafter"/>
</dbReference>
<dbReference type="GeneID" id="106161778"/>
<accession>A0A1S3I8Q7</accession>
<dbReference type="GO" id="GO:0034332">
    <property type="term" value="P:adherens junction organization"/>
    <property type="evidence" value="ECO:0007669"/>
    <property type="project" value="TreeGrafter"/>
</dbReference>